<dbReference type="Proteomes" id="UP000886749">
    <property type="component" value="Unassembled WGS sequence"/>
</dbReference>
<sequence>MKKYLTYLLLAVAVLVMLAGWFLVPTAARTPVLGAGLAVAVAALISAIVIPSPDKDKKKAAQQSGLEGVSPSQPASGAK</sequence>
<evidence type="ECO:0000313" key="3">
    <source>
        <dbReference type="EMBL" id="HIR40455.1"/>
    </source>
</evidence>
<feature type="transmembrane region" description="Helical" evidence="2">
    <location>
        <begin position="7"/>
        <end position="24"/>
    </location>
</feature>
<feature type="region of interest" description="Disordered" evidence="1">
    <location>
        <begin position="53"/>
        <end position="79"/>
    </location>
</feature>
<organism evidence="3 4">
    <name type="scientific">Candidatus Egerieicola pullicola</name>
    <dbReference type="NCBI Taxonomy" id="2840775"/>
    <lineage>
        <taxon>Bacteria</taxon>
        <taxon>Bacillati</taxon>
        <taxon>Bacillota</taxon>
        <taxon>Clostridia</taxon>
        <taxon>Eubacteriales</taxon>
        <taxon>Oscillospiraceae</taxon>
        <taxon>Oscillospiraceae incertae sedis</taxon>
        <taxon>Candidatus Egerieicola</taxon>
    </lineage>
</organism>
<evidence type="ECO:0000256" key="1">
    <source>
        <dbReference type="SAM" id="MobiDB-lite"/>
    </source>
</evidence>
<feature type="compositionally biased region" description="Polar residues" evidence="1">
    <location>
        <begin position="61"/>
        <end position="79"/>
    </location>
</feature>
<feature type="transmembrane region" description="Helical" evidence="2">
    <location>
        <begin position="30"/>
        <end position="50"/>
    </location>
</feature>
<keyword evidence="2" id="KW-0472">Membrane</keyword>
<keyword evidence="2" id="KW-0812">Transmembrane</keyword>
<accession>A0A9D1DDD0</accession>
<reference evidence="3" key="1">
    <citation type="submission" date="2020-10" db="EMBL/GenBank/DDBJ databases">
        <authorList>
            <person name="Gilroy R."/>
        </authorList>
    </citation>
    <scope>NUCLEOTIDE SEQUENCE</scope>
    <source>
        <strain evidence="3">CHK184-25365</strain>
    </source>
</reference>
<proteinExistence type="predicted"/>
<comment type="caution">
    <text evidence="3">The sequence shown here is derived from an EMBL/GenBank/DDBJ whole genome shotgun (WGS) entry which is preliminary data.</text>
</comment>
<evidence type="ECO:0000313" key="4">
    <source>
        <dbReference type="Proteomes" id="UP000886749"/>
    </source>
</evidence>
<reference evidence="3" key="2">
    <citation type="journal article" date="2021" name="PeerJ">
        <title>Extensive microbial diversity within the chicken gut microbiome revealed by metagenomics and culture.</title>
        <authorList>
            <person name="Gilroy R."/>
            <person name="Ravi A."/>
            <person name="Getino M."/>
            <person name="Pursley I."/>
            <person name="Horton D.L."/>
            <person name="Alikhan N.F."/>
            <person name="Baker D."/>
            <person name="Gharbi K."/>
            <person name="Hall N."/>
            <person name="Watson M."/>
            <person name="Adriaenssens E.M."/>
            <person name="Foster-Nyarko E."/>
            <person name="Jarju S."/>
            <person name="Secka A."/>
            <person name="Antonio M."/>
            <person name="Oren A."/>
            <person name="Chaudhuri R.R."/>
            <person name="La Ragione R."/>
            <person name="Hildebrand F."/>
            <person name="Pallen M.J."/>
        </authorList>
    </citation>
    <scope>NUCLEOTIDE SEQUENCE</scope>
    <source>
        <strain evidence="3">CHK184-25365</strain>
    </source>
</reference>
<keyword evidence="2" id="KW-1133">Transmembrane helix</keyword>
<name>A0A9D1DDD0_9FIRM</name>
<dbReference type="AlphaFoldDB" id="A0A9D1DDD0"/>
<evidence type="ECO:0000256" key="2">
    <source>
        <dbReference type="SAM" id="Phobius"/>
    </source>
</evidence>
<gene>
    <name evidence="3" type="ORF">IAB36_01345</name>
</gene>
<dbReference type="EMBL" id="DVGY01000032">
    <property type="protein sequence ID" value="HIR40455.1"/>
    <property type="molecule type" value="Genomic_DNA"/>
</dbReference>
<protein>
    <submittedName>
        <fullName evidence="3">Uncharacterized protein</fullName>
    </submittedName>
</protein>